<feature type="transmembrane region" description="Helical" evidence="1">
    <location>
        <begin position="212"/>
        <end position="237"/>
    </location>
</feature>
<dbReference type="Gene3D" id="1.20.1250.20">
    <property type="entry name" value="MFS general substrate transporter like domains"/>
    <property type="match status" value="2"/>
</dbReference>
<dbReference type="SUPFAM" id="SSF103473">
    <property type="entry name" value="MFS general substrate transporter"/>
    <property type="match status" value="1"/>
</dbReference>
<feature type="transmembrane region" description="Helical" evidence="1">
    <location>
        <begin position="101"/>
        <end position="124"/>
    </location>
</feature>
<dbReference type="AlphaFoldDB" id="A0A7C1G998"/>
<accession>A0A7C1G998</accession>
<sequence>MSSSSDKRTIALLSWYNLTSSFAGNLVAPFLPIFFYQLAGNKFFQTSIASQSSVIVSVVMGLFWARLSDVKGHRKRYIQLGILTGILSSIALSFVDNIETAILVQVLGAFTGSASGAAFSALMAEKFRDQRGSRLGIYNAAGVVGGFTGSLVSGLLYNTLGFRWLLRLNALLSIIPLSLISLIDEEQNNSNKASLKGFLSLPRIPRRFWKLYLARIILTLPGAFSGGIFAIYFVEFLAGPPEAWSVLIAVTTLFGLASIPYGRLADRLSTRKMFTMAGLGWTLLYLGYYLSPNYLWFSAFFVIPVWPAFWLAYSKALMDLSDESERATFYAFEGTLSTIFGSLVGIFAGYLADQFAPRTLFLLSALAAVAGTVAANLLLEK</sequence>
<feature type="transmembrane region" description="Helical" evidence="1">
    <location>
        <begin position="273"/>
        <end position="290"/>
    </location>
</feature>
<dbReference type="Pfam" id="PF07690">
    <property type="entry name" value="MFS_1"/>
    <property type="match status" value="2"/>
</dbReference>
<dbReference type="GO" id="GO:0022857">
    <property type="term" value="F:transmembrane transporter activity"/>
    <property type="evidence" value="ECO:0007669"/>
    <property type="project" value="InterPro"/>
</dbReference>
<gene>
    <name evidence="3" type="ORF">ENN26_02130</name>
</gene>
<reference evidence="3" key="1">
    <citation type="journal article" date="2020" name="mSystems">
        <title>Genome- and Community-Level Interaction Insights into Carbon Utilization and Element Cycling Functions of Hydrothermarchaeota in Hydrothermal Sediment.</title>
        <authorList>
            <person name="Zhou Z."/>
            <person name="Liu Y."/>
            <person name="Xu W."/>
            <person name="Pan J."/>
            <person name="Luo Z.H."/>
            <person name="Li M."/>
        </authorList>
    </citation>
    <scope>NUCLEOTIDE SEQUENCE [LARGE SCALE GENOMIC DNA]</scope>
    <source>
        <strain evidence="3">SpSt-116</strain>
    </source>
</reference>
<feature type="transmembrane region" description="Helical" evidence="1">
    <location>
        <begin position="243"/>
        <end position="261"/>
    </location>
</feature>
<comment type="caution">
    <text evidence="3">The sequence shown here is derived from an EMBL/GenBank/DDBJ whole genome shotgun (WGS) entry which is preliminary data.</text>
</comment>
<name>A0A7C1G998_9CREN</name>
<evidence type="ECO:0000256" key="1">
    <source>
        <dbReference type="SAM" id="Phobius"/>
    </source>
</evidence>
<feature type="transmembrane region" description="Helical" evidence="1">
    <location>
        <begin position="164"/>
        <end position="183"/>
    </location>
</feature>
<protein>
    <submittedName>
        <fullName evidence="3">MFS transporter</fullName>
    </submittedName>
</protein>
<feature type="transmembrane region" description="Helical" evidence="1">
    <location>
        <begin position="329"/>
        <end position="352"/>
    </location>
</feature>
<feature type="transmembrane region" description="Helical" evidence="1">
    <location>
        <begin position="48"/>
        <end position="65"/>
    </location>
</feature>
<evidence type="ECO:0000313" key="3">
    <source>
        <dbReference type="EMBL" id="HDP14564.1"/>
    </source>
</evidence>
<dbReference type="InterPro" id="IPR036259">
    <property type="entry name" value="MFS_trans_sf"/>
</dbReference>
<keyword evidence="1" id="KW-0812">Transmembrane</keyword>
<evidence type="ECO:0000259" key="2">
    <source>
        <dbReference type="PROSITE" id="PS50850"/>
    </source>
</evidence>
<keyword evidence="1" id="KW-0472">Membrane</keyword>
<organism evidence="3">
    <name type="scientific">Thermofilum adornatum</name>
    <dbReference type="NCBI Taxonomy" id="1365176"/>
    <lineage>
        <taxon>Archaea</taxon>
        <taxon>Thermoproteota</taxon>
        <taxon>Thermoprotei</taxon>
        <taxon>Thermofilales</taxon>
        <taxon>Thermofilaceae</taxon>
        <taxon>Thermofilum</taxon>
    </lineage>
</organism>
<proteinExistence type="predicted"/>
<dbReference type="PANTHER" id="PTHR23518:SF2">
    <property type="entry name" value="MAJOR FACILITATOR SUPERFAMILY TRANSPORTER"/>
    <property type="match status" value="1"/>
</dbReference>
<dbReference type="InterPro" id="IPR020846">
    <property type="entry name" value="MFS_dom"/>
</dbReference>
<feature type="domain" description="Major facilitator superfamily (MFS) profile" evidence="2">
    <location>
        <begin position="9"/>
        <end position="381"/>
    </location>
</feature>
<feature type="transmembrane region" description="Helical" evidence="1">
    <location>
        <begin position="77"/>
        <end position="95"/>
    </location>
</feature>
<dbReference type="EMBL" id="DSAY01000040">
    <property type="protein sequence ID" value="HDP14564.1"/>
    <property type="molecule type" value="Genomic_DNA"/>
</dbReference>
<dbReference type="PROSITE" id="PS50850">
    <property type="entry name" value="MFS"/>
    <property type="match status" value="1"/>
</dbReference>
<feature type="transmembrane region" description="Helical" evidence="1">
    <location>
        <begin position="296"/>
        <end position="317"/>
    </location>
</feature>
<dbReference type="PANTHER" id="PTHR23518">
    <property type="entry name" value="C-METHYLTRANSFERASE"/>
    <property type="match status" value="1"/>
</dbReference>
<feature type="transmembrane region" description="Helical" evidence="1">
    <location>
        <begin position="358"/>
        <end position="379"/>
    </location>
</feature>
<keyword evidence="1" id="KW-1133">Transmembrane helix</keyword>
<dbReference type="InterPro" id="IPR011701">
    <property type="entry name" value="MFS"/>
</dbReference>
<feature type="transmembrane region" description="Helical" evidence="1">
    <location>
        <begin position="12"/>
        <end position="36"/>
    </location>
</feature>
<feature type="transmembrane region" description="Helical" evidence="1">
    <location>
        <begin position="136"/>
        <end position="158"/>
    </location>
</feature>